<dbReference type="AlphaFoldDB" id="A0A0P0DAM0"/>
<dbReference type="RefSeq" id="WP_054728840.1">
    <property type="nucleotide sequence ID" value="NZ_CP012898.1"/>
</dbReference>
<protein>
    <recommendedName>
        <fullName evidence="3">DUF4838 domain-containing protein</fullName>
    </recommendedName>
</protein>
<dbReference type="EMBL" id="CP012898">
    <property type="protein sequence ID" value="ALJ05932.1"/>
    <property type="molecule type" value="Genomic_DNA"/>
</dbReference>
<sequence length="667" mass="77765">MRKIKYEKIKSYYKIILFCISLSVLSCKSSSFVIDSEALDSTVIVLPENPNSINLFSARELNYHLKLIYGKELPIINTKDPEYKQHIFLGIMPKVYEKDLSSEEGVYLVQDTDIYVFGYDKVNSTYNNSNPGDYNDIVLSEVLDMRYNQTGSLFGLYNFIEKELEVTWLKSGENGVFYTENVSHSIKNKEVSWVPSFTQRNIRTGDFKTVSGKKFAPDEFDLTEEERIQSNIDHYVWLRRMKFGYSNYYQFQHAFNTYWDDFKDTKPDIFALNGNGERKPYNRKDRKGRTERIKMCPSNEDLPGIMVEKWLEAKKNNPLQHSGSISVCENDSDGFGDPEWCHCEGCLALDTREEGEPLSKSLSDRYIHLWNKVVTEAQKYQKDILVSGYAYEQMLLPPKREKLHPSTLVEFVPELLADFDKTQKLYEDWRAVGMTKMYFRPNDLHWQFGMSLGLEKRVFEHFQLAVKNGAEGTDYDSLIIFGEGVSDMVNFILAKAHQNPDETFENLENEFLDVFGAAKEDIRKFYGYWREIYTNELVPEDLSLSDGRIPTYFKFGKMGGLTRRIDEFYEISDFDKTDMLLNNALDKDISDQAKDYINRMKISNKHSRLTFLALVAGIDGDSEELTKKTKELIAFRVANKNIIDVDWEELFNVQYRQLKNQLKIENL</sequence>
<evidence type="ECO:0000313" key="2">
    <source>
        <dbReference type="Proteomes" id="UP000057981"/>
    </source>
</evidence>
<dbReference type="KEGG" id="ahz:APS56_12670"/>
<dbReference type="PANTHER" id="PTHR47406:SF2">
    <property type="entry name" value="ALPHA GLUCURONIDASE N-TERMINAL DOMAIN-CONTAINING PROTEIN"/>
    <property type="match status" value="1"/>
</dbReference>
<keyword evidence="2" id="KW-1185">Reference proteome</keyword>
<gene>
    <name evidence="1" type="ORF">APS56_12670</name>
</gene>
<evidence type="ECO:0000313" key="1">
    <source>
        <dbReference type="EMBL" id="ALJ05932.1"/>
    </source>
</evidence>
<accession>A0A0P0DAM0</accession>
<dbReference type="InterPro" id="IPR032287">
    <property type="entry name" value="DUF4838"/>
</dbReference>
<dbReference type="PANTHER" id="PTHR47406">
    <property type="entry name" value="COAGULATION FACTOR 5/8 TYPE, C-TERMINAL"/>
    <property type="match status" value="1"/>
</dbReference>
<dbReference type="STRING" id="1736674.APS56_12670"/>
<dbReference type="PROSITE" id="PS51257">
    <property type="entry name" value="PROKAR_LIPOPROTEIN"/>
    <property type="match status" value="1"/>
</dbReference>
<dbReference type="Proteomes" id="UP000057981">
    <property type="component" value="Chromosome"/>
</dbReference>
<reference evidence="1 2" key="1">
    <citation type="submission" date="2015-10" db="EMBL/GenBank/DDBJ databases">
        <authorList>
            <person name="Gilbert D.G."/>
        </authorList>
    </citation>
    <scope>NUCLEOTIDE SEQUENCE [LARGE SCALE GENOMIC DNA]</scope>
    <source>
        <strain evidence="2">HZ-22</strain>
    </source>
</reference>
<name>A0A0P0DAM0_9FLAO</name>
<dbReference type="OrthoDB" id="1099022at2"/>
<dbReference type="Pfam" id="PF16126">
    <property type="entry name" value="DUF4838"/>
    <property type="match status" value="1"/>
</dbReference>
<proteinExistence type="predicted"/>
<evidence type="ECO:0008006" key="3">
    <source>
        <dbReference type="Google" id="ProtNLM"/>
    </source>
</evidence>
<organism evidence="1 2">
    <name type="scientific">Pseudalgibacter alginicilyticus</name>
    <dbReference type="NCBI Taxonomy" id="1736674"/>
    <lineage>
        <taxon>Bacteria</taxon>
        <taxon>Pseudomonadati</taxon>
        <taxon>Bacteroidota</taxon>
        <taxon>Flavobacteriia</taxon>
        <taxon>Flavobacteriales</taxon>
        <taxon>Flavobacteriaceae</taxon>
        <taxon>Pseudalgibacter</taxon>
    </lineage>
</organism>